<evidence type="ECO:0000256" key="1">
    <source>
        <dbReference type="ARBA" id="ARBA00022741"/>
    </source>
</evidence>
<feature type="compositionally biased region" description="Low complexity" evidence="3">
    <location>
        <begin position="807"/>
        <end position="820"/>
    </location>
</feature>
<dbReference type="SUPFAM" id="SSF56112">
    <property type="entry name" value="Protein kinase-like (PK-like)"/>
    <property type="match status" value="1"/>
</dbReference>
<dbReference type="CDD" id="cd00180">
    <property type="entry name" value="PKc"/>
    <property type="match status" value="1"/>
</dbReference>
<feature type="region of interest" description="Disordered" evidence="3">
    <location>
        <begin position="614"/>
        <end position="639"/>
    </location>
</feature>
<feature type="compositionally biased region" description="Polar residues" evidence="3">
    <location>
        <begin position="833"/>
        <end position="865"/>
    </location>
</feature>
<dbReference type="Gene3D" id="1.10.510.10">
    <property type="entry name" value="Transferase(Phosphotransferase) domain 1"/>
    <property type="match status" value="1"/>
</dbReference>
<feature type="region of interest" description="Disordered" evidence="3">
    <location>
        <begin position="652"/>
        <end position="679"/>
    </location>
</feature>
<dbReference type="AlphaFoldDB" id="W9YE99"/>
<sequence>MGITPHHAESPSGEIDSEPSHSRHSFIRSGMWQKLHNLFARDEPSQSRIDCPENEQWPQTWADTPDPNKHASSTRPLAVGLPRQATFKRQNSERRDRLFPVHPEPAERRAVSSTRNASTSLPRPRATSSPPSCDLGRVSAPAVTDSSKADATTTDSPGDDLTATFVPGLSNTSEDVWSQNGHRAPRPPSTTSSNNSHFPTLNTFNDKVDLREELDSRWILNLSMHFRDKSDREKFFVTYAETPNHWRRVTISCDYRNAEPGSLEMDLRELQFQRDKSMQIYESIRDSLPEIQFYETVTNLKLETTDGRLHVHVTEDVNEIIPYPPRHTVAHVLEEDGFHPMEVRESELTFDSHLSGFVYKVRCKGKTYIKKEIPGPDTVDEFLYEINALHALHGSAYVIQLEAIVLDDSQHFVKGLLISFAEKGAIVDLLYDHRGSIPWDDRCRWAEHAVHGLSEIHEEGYVQGDLTLSNIVVDDDGHAKIIDINRRGCPVGWEPPEIAAKIASQQRISMYIGEKSDLYQLGMTLWALAMDDDEPERHVPPLSVEEFPSEVPDWYQDVVRICLSPRPRDRLSAKELISFFPGTESPDGSQQPKRPALKLRTVKDYIDPADAVGRDDIERLSSSQHDLKQTLYSPESSREDYTFTWPKSSNYELDSETSGYDGPRGRAPPSNFGHLGRDERRHWLPGNDMPSAIDEPEPNIVAISPGLEREFDEVDLDGHPYLISRRTFNNEELEVLERAEGQEQDLQSQSSALDSPEHCAIVSLNSHPPLPPRRPSFQHMASPTSDSTPRNSQAILPTLADNQLDTSSDAPSPADSYSSPCLSRDSDRGLATPQATTVNASIETESSHPATEQNATDSSPQSCSDLTRPETTKLPPTLCYADSGYDEPLGLVEDETNDRGAAVHKGAMEQTPANLDPPSATQGGHQNEFAVTSNDIDNDSHPSEGQIS</sequence>
<dbReference type="InterPro" id="IPR011009">
    <property type="entry name" value="Kinase-like_dom_sf"/>
</dbReference>
<keyword evidence="5" id="KW-0808">Transferase</keyword>
<dbReference type="GeneID" id="19171027"/>
<feature type="region of interest" description="Disordered" evidence="3">
    <location>
        <begin position="762"/>
        <end position="948"/>
    </location>
</feature>
<feature type="compositionally biased region" description="Polar residues" evidence="3">
    <location>
        <begin position="169"/>
        <end position="181"/>
    </location>
</feature>
<dbReference type="InterPro" id="IPR051681">
    <property type="entry name" value="Ser/Thr_Kinases-Pseudokinases"/>
</dbReference>
<dbReference type="InterPro" id="IPR000719">
    <property type="entry name" value="Prot_kinase_dom"/>
</dbReference>
<keyword evidence="5" id="KW-0418">Kinase</keyword>
<dbReference type="STRING" id="1182542.W9YE99"/>
<evidence type="ECO:0000259" key="4">
    <source>
        <dbReference type="PROSITE" id="PS50011"/>
    </source>
</evidence>
<gene>
    <name evidence="5" type="ORF">A1O3_06923</name>
</gene>
<feature type="compositionally biased region" description="Polar residues" evidence="3">
    <location>
        <begin position="111"/>
        <end position="131"/>
    </location>
</feature>
<dbReference type="PROSITE" id="PS50011">
    <property type="entry name" value="PROTEIN_KINASE_DOM"/>
    <property type="match status" value="1"/>
</dbReference>
<keyword evidence="5" id="KW-0723">Serine/threonine-protein kinase</keyword>
<dbReference type="HOGENOM" id="CLU_006696_2_0_1"/>
<evidence type="ECO:0000313" key="6">
    <source>
        <dbReference type="Proteomes" id="UP000019478"/>
    </source>
</evidence>
<feature type="compositionally biased region" description="Basic and acidic residues" evidence="3">
    <location>
        <begin position="90"/>
        <end position="110"/>
    </location>
</feature>
<feature type="compositionally biased region" description="Low complexity" evidence="3">
    <location>
        <begin position="142"/>
        <end position="156"/>
    </location>
</feature>
<organism evidence="5 6">
    <name type="scientific">Capronia epimyces CBS 606.96</name>
    <dbReference type="NCBI Taxonomy" id="1182542"/>
    <lineage>
        <taxon>Eukaryota</taxon>
        <taxon>Fungi</taxon>
        <taxon>Dikarya</taxon>
        <taxon>Ascomycota</taxon>
        <taxon>Pezizomycotina</taxon>
        <taxon>Eurotiomycetes</taxon>
        <taxon>Chaetothyriomycetidae</taxon>
        <taxon>Chaetothyriales</taxon>
        <taxon>Herpotrichiellaceae</taxon>
        <taxon>Capronia</taxon>
    </lineage>
</organism>
<evidence type="ECO:0000256" key="3">
    <source>
        <dbReference type="SAM" id="MobiDB-lite"/>
    </source>
</evidence>
<feature type="compositionally biased region" description="Polar residues" evidence="3">
    <location>
        <begin position="620"/>
        <end position="635"/>
    </location>
</feature>
<dbReference type="GO" id="GO:0097527">
    <property type="term" value="P:necroptotic signaling pathway"/>
    <property type="evidence" value="ECO:0007669"/>
    <property type="project" value="TreeGrafter"/>
</dbReference>
<evidence type="ECO:0000256" key="2">
    <source>
        <dbReference type="ARBA" id="ARBA00022840"/>
    </source>
</evidence>
<dbReference type="GO" id="GO:0004674">
    <property type="term" value="F:protein serine/threonine kinase activity"/>
    <property type="evidence" value="ECO:0007669"/>
    <property type="project" value="UniProtKB-KW"/>
</dbReference>
<dbReference type="PANTHER" id="PTHR44329">
    <property type="entry name" value="SERINE/THREONINE-PROTEIN KINASE TNNI3K-RELATED"/>
    <property type="match status" value="1"/>
</dbReference>
<reference evidence="5 6" key="1">
    <citation type="submission" date="2013-03" db="EMBL/GenBank/DDBJ databases">
        <title>The Genome Sequence of Capronia epimyces CBS 606.96.</title>
        <authorList>
            <consortium name="The Broad Institute Genomics Platform"/>
            <person name="Cuomo C."/>
            <person name="de Hoog S."/>
            <person name="Gorbushina A."/>
            <person name="Walker B."/>
            <person name="Young S.K."/>
            <person name="Zeng Q."/>
            <person name="Gargeya S."/>
            <person name="Fitzgerald M."/>
            <person name="Haas B."/>
            <person name="Abouelleil A."/>
            <person name="Allen A.W."/>
            <person name="Alvarado L."/>
            <person name="Arachchi H.M."/>
            <person name="Berlin A.M."/>
            <person name="Chapman S.B."/>
            <person name="Gainer-Dewar J."/>
            <person name="Goldberg J."/>
            <person name="Griggs A."/>
            <person name="Gujja S."/>
            <person name="Hansen M."/>
            <person name="Howarth C."/>
            <person name="Imamovic A."/>
            <person name="Ireland A."/>
            <person name="Larimer J."/>
            <person name="McCowan C."/>
            <person name="Murphy C."/>
            <person name="Pearson M."/>
            <person name="Poon T.W."/>
            <person name="Priest M."/>
            <person name="Roberts A."/>
            <person name="Saif S."/>
            <person name="Shea T."/>
            <person name="Sisk P."/>
            <person name="Sykes S."/>
            <person name="Wortman J."/>
            <person name="Nusbaum C."/>
            <person name="Birren B."/>
        </authorList>
    </citation>
    <scope>NUCLEOTIDE SEQUENCE [LARGE SCALE GENOMIC DNA]</scope>
    <source>
        <strain evidence="5 6">CBS 606.96</strain>
    </source>
</reference>
<protein>
    <submittedName>
        <fullName evidence="5">Serine/threonine protein kinase</fullName>
    </submittedName>
</protein>
<accession>W9YE99</accession>
<keyword evidence="2" id="KW-0067">ATP-binding</keyword>
<dbReference type="Pfam" id="PF07714">
    <property type="entry name" value="PK_Tyr_Ser-Thr"/>
    <property type="match status" value="1"/>
</dbReference>
<keyword evidence="6" id="KW-1185">Reference proteome</keyword>
<comment type="caution">
    <text evidence="5">The sequence shown here is derived from an EMBL/GenBank/DDBJ whole genome shotgun (WGS) entry which is preliminary data.</text>
</comment>
<feature type="compositionally biased region" description="Polar residues" evidence="3">
    <location>
        <begin position="919"/>
        <end position="935"/>
    </location>
</feature>
<feature type="domain" description="Protein kinase" evidence="4">
    <location>
        <begin position="344"/>
        <end position="580"/>
    </location>
</feature>
<dbReference type="InterPro" id="IPR001245">
    <property type="entry name" value="Ser-Thr/Tyr_kinase_cat_dom"/>
</dbReference>
<dbReference type="PANTHER" id="PTHR44329:SF298">
    <property type="entry name" value="MIXED LINEAGE KINASE DOMAIN-LIKE PROTEIN"/>
    <property type="match status" value="1"/>
</dbReference>
<proteinExistence type="predicted"/>
<keyword evidence="1" id="KW-0547">Nucleotide-binding</keyword>
<evidence type="ECO:0000313" key="5">
    <source>
        <dbReference type="EMBL" id="EXJ80639.1"/>
    </source>
</evidence>
<name>W9YE99_9EURO</name>
<dbReference type="eggNOG" id="KOG1187">
    <property type="taxonomic scope" value="Eukaryota"/>
</dbReference>
<dbReference type="RefSeq" id="XP_007735227.1">
    <property type="nucleotide sequence ID" value="XM_007737037.1"/>
</dbReference>
<dbReference type="GO" id="GO:0005524">
    <property type="term" value="F:ATP binding"/>
    <property type="evidence" value="ECO:0007669"/>
    <property type="project" value="UniProtKB-KW"/>
</dbReference>
<feature type="region of interest" description="Disordered" evidence="3">
    <location>
        <begin position="1"/>
        <end position="24"/>
    </location>
</feature>
<feature type="compositionally biased region" description="Polar residues" evidence="3">
    <location>
        <begin position="779"/>
        <end position="806"/>
    </location>
</feature>
<dbReference type="OrthoDB" id="635774at2759"/>
<dbReference type="EMBL" id="AMGY01000006">
    <property type="protein sequence ID" value="EXJ80639.1"/>
    <property type="molecule type" value="Genomic_DNA"/>
</dbReference>
<feature type="region of interest" description="Disordered" evidence="3">
    <location>
        <begin position="43"/>
        <end position="200"/>
    </location>
</feature>
<dbReference type="Proteomes" id="UP000019478">
    <property type="component" value="Unassembled WGS sequence"/>
</dbReference>